<dbReference type="GO" id="GO:0043683">
    <property type="term" value="P:type IV pilus assembly"/>
    <property type="evidence" value="ECO:0007669"/>
    <property type="project" value="InterPro"/>
</dbReference>
<dbReference type="InterPro" id="IPR012902">
    <property type="entry name" value="N_methyl_site"/>
</dbReference>
<sequence>MQHTKLNGFTLLELLIVVAIMGILASIALPAYQNSVLRSARAEAKTELLQVASDQERHFSNFNTYVDDATPLNTPVVAGRDRTTQNAFYAISVAACAGGAITNCFLATATAQNDQTADACTTLTVSNTGARGATGDTTNECWQR</sequence>
<organism evidence="2 3">
    <name type="scientific">SAR86 cluster bacterium</name>
    <dbReference type="NCBI Taxonomy" id="2030880"/>
    <lineage>
        <taxon>Bacteria</taxon>
        <taxon>Pseudomonadati</taxon>
        <taxon>Pseudomonadota</taxon>
        <taxon>Gammaproteobacteria</taxon>
        <taxon>SAR86 cluster</taxon>
    </lineage>
</organism>
<dbReference type="AlphaFoldDB" id="A0A2A4WWI3"/>
<dbReference type="PANTHER" id="PTHR30093">
    <property type="entry name" value="GENERAL SECRETION PATHWAY PROTEIN G"/>
    <property type="match status" value="1"/>
</dbReference>
<accession>A0A2A4WWI3</accession>
<dbReference type="SUPFAM" id="SSF54523">
    <property type="entry name" value="Pili subunits"/>
    <property type="match status" value="1"/>
</dbReference>
<protein>
    <submittedName>
        <fullName evidence="2">Pilus assembly protein PilE</fullName>
    </submittedName>
</protein>
<feature type="transmembrane region" description="Helical" evidence="1">
    <location>
        <begin position="12"/>
        <end position="32"/>
    </location>
</feature>
<dbReference type="Pfam" id="PF16732">
    <property type="entry name" value="ComP_DUS"/>
    <property type="match status" value="1"/>
</dbReference>
<gene>
    <name evidence="2" type="ORF">COB20_14940</name>
</gene>
<evidence type="ECO:0000313" key="3">
    <source>
        <dbReference type="Proteomes" id="UP000218767"/>
    </source>
</evidence>
<dbReference type="InterPro" id="IPR045584">
    <property type="entry name" value="Pilin-like"/>
</dbReference>
<dbReference type="Gene3D" id="3.30.700.10">
    <property type="entry name" value="Glycoprotein, Type 4 Pilin"/>
    <property type="match status" value="1"/>
</dbReference>
<evidence type="ECO:0000256" key="1">
    <source>
        <dbReference type="SAM" id="Phobius"/>
    </source>
</evidence>
<dbReference type="EMBL" id="NVUL01000099">
    <property type="protein sequence ID" value="PCI74660.1"/>
    <property type="molecule type" value="Genomic_DNA"/>
</dbReference>
<keyword evidence="1" id="KW-1133">Transmembrane helix</keyword>
<name>A0A2A4WWI3_9GAMM</name>
<dbReference type="InterPro" id="IPR031982">
    <property type="entry name" value="PilE-like"/>
</dbReference>
<dbReference type="PANTHER" id="PTHR30093:SF47">
    <property type="entry name" value="TYPE IV PILUS NON-CORE MINOR PILIN PILE"/>
    <property type="match status" value="1"/>
</dbReference>
<dbReference type="NCBIfam" id="TIGR02532">
    <property type="entry name" value="IV_pilin_GFxxxE"/>
    <property type="match status" value="1"/>
</dbReference>
<proteinExistence type="predicted"/>
<keyword evidence="1" id="KW-0812">Transmembrane</keyword>
<evidence type="ECO:0000313" key="2">
    <source>
        <dbReference type="EMBL" id="PCI74660.1"/>
    </source>
</evidence>
<keyword evidence="1" id="KW-0472">Membrane</keyword>
<comment type="caution">
    <text evidence="2">The sequence shown here is derived from an EMBL/GenBank/DDBJ whole genome shotgun (WGS) entry which is preliminary data.</text>
</comment>
<dbReference type="Pfam" id="PF07963">
    <property type="entry name" value="N_methyl"/>
    <property type="match status" value="1"/>
</dbReference>
<dbReference type="Proteomes" id="UP000218767">
    <property type="component" value="Unassembled WGS sequence"/>
</dbReference>
<reference evidence="3" key="1">
    <citation type="submission" date="2017-08" db="EMBL/GenBank/DDBJ databases">
        <title>A dynamic microbial community with high functional redundancy inhabits the cold, oxic subseafloor aquifer.</title>
        <authorList>
            <person name="Tully B.J."/>
            <person name="Wheat C.G."/>
            <person name="Glazer B.T."/>
            <person name="Huber J.A."/>
        </authorList>
    </citation>
    <scope>NUCLEOTIDE SEQUENCE [LARGE SCALE GENOMIC DNA]</scope>
</reference>